<evidence type="ECO:0000256" key="5">
    <source>
        <dbReference type="ARBA" id="ARBA00023242"/>
    </source>
</evidence>
<keyword evidence="3" id="KW-0227">DNA damage</keyword>
<keyword evidence="4" id="KW-0234">DNA repair</keyword>
<evidence type="ECO:0000256" key="3">
    <source>
        <dbReference type="ARBA" id="ARBA00022763"/>
    </source>
</evidence>
<evidence type="ECO:0000259" key="7">
    <source>
        <dbReference type="SMART" id="SM01340"/>
    </source>
</evidence>
<organism evidence="8 9">
    <name type="scientific">Cryptosporidium andersoni</name>
    <dbReference type="NCBI Taxonomy" id="117008"/>
    <lineage>
        <taxon>Eukaryota</taxon>
        <taxon>Sar</taxon>
        <taxon>Alveolata</taxon>
        <taxon>Apicomplexa</taxon>
        <taxon>Conoidasida</taxon>
        <taxon>Coccidia</taxon>
        <taxon>Eucoccidiorida</taxon>
        <taxon>Eimeriorina</taxon>
        <taxon>Cryptosporidiidae</taxon>
        <taxon>Cryptosporidium</taxon>
    </lineage>
</organism>
<dbReference type="Pfam" id="PF01119">
    <property type="entry name" value="DNA_mis_repair"/>
    <property type="match status" value="1"/>
</dbReference>
<gene>
    <name evidence="8" type="ORF">cand_035010</name>
</gene>
<keyword evidence="9" id="KW-1185">Reference proteome</keyword>
<dbReference type="Pfam" id="PF13589">
    <property type="entry name" value="HATPase_c_3"/>
    <property type="match status" value="1"/>
</dbReference>
<dbReference type="InterPro" id="IPR020568">
    <property type="entry name" value="Ribosomal_Su5_D2-typ_SF"/>
</dbReference>
<comment type="similarity">
    <text evidence="2">Belongs to the DNA mismatch repair MutL/HexB family.</text>
</comment>
<dbReference type="PROSITE" id="PS00058">
    <property type="entry name" value="DNA_MISMATCH_REPAIR_1"/>
    <property type="match status" value="1"/>
</dbReference>
<comment type="subcellular location">
    <subcellularLocation>
        <location evidence="1">Nucleus</location>
    </subcellularLocation>
</comment>
<dbReference type="GO" id="GO:0016887">
    <property type="term" value="F:ATP hydrolysis activity"/>
    <property type="evidence" value="ECO:0007669"/>
    <property type="project" value="InterPro"/>
</dbReference>
<dbReference type="InterPro" id="IPR013507">
    <property type="entry name" value="DNA_mismatch_S5_2-like"/>
</dbReference>
<dbReference type="OrthoDB" id="10263226at2759"/>
<dbReference type="AlphaFoldDB" id="A0A1J4MYW2"/>
<dbReference type="InterPro" id="IPR014762">
    <property type="entry name" value="DNA_mismatch_repair_CS"/>
</dbReference>
<dbReference type="NCBIfam" id="TIGR00585">
    <property type="entry name" value="mutl"/>
    <property type="match status" value="1"/>
</dbReference>
<dbReference type="GeneID" id="92367685"/>
<evidence type="ECO:0000256" key="2">
    <source>
        <dbReference type="ARBA" id="ARBA00006082"/>
    </source>
</evidence>
<dbReference type="GO" id="GO:0006298">
    <property type="term" value="P:mismatch repair"/>
    <property type="evidence" value="ECO:0007669"/>
    <property type="project" value="InterPro"/>
</dbReference>
<dbReference type="InterPro" id="IPR038973">
    <property type="entry name" value="MutL/Mlh/Pms-like"/>
</dbReference>
<dbReference type="InterPro" id="IPR032189">
    <property type="entry name" value="Mlh1_C"/>
</dbReference>
<dbReference type="CDD" id="cd16926">
    <property type="entry name" value="HATPase_MutL-MLH-PMS-like"/>
    <property type="match status" value="1"/>
</dbReference>
<evidence type="ECO:0000256" key="6">
    <source>
        <dbReference type="SAM" id="MobiDB-lite"/>
    </source>
</evidence>
<dbReference type="Gene3D" id="3.30.565.10">
    <property type="entry name" value="Histidine kinase-like ATPase, C-terminal domain"/>
    <property type="match status" value="1"/>
</dbReference>
<keyword evidence="5" id="KW-0539">Nucleus</keyword>
<dbReference type="Gene3D" id="3.30.230.10">
    <property type="match status" value="1"/>
</dbReference>
<evidence type="ECO:0000313" key="9">
    <source>
        <dbReference type="Proteomes" id="UP000186804"/>
    </source>
</evidence>
<dbReference type="PANTHER" id="PTHR10073:SF12">
    <property type="entry name" value="DNA MISMATCH REPAIR PROTEIN MLH1"/>
    <property type="match status" value="1"/>
</dbReference>
<dbReference type="GO" id="GO:0030983">
    <property type="term" value="F:mismatched DNA binding"/>
    <property type="evidence" value="ECO:0007669"/>
    <property type="project" value="InterPro"/>
</dbReference>
<feature type="region of interest" description="Disordered" evidence="6">
    <location>
        <begin position="365"/>
        <end position="385"/>
    </location>
</feature>
<accession>A0A1J4MYW2</accession>
<comment type="caution">
    <text evidence="8">The sequence shown here is derived from an EMBL/GenBank/DDBJ whole genome shotgun (WGS) entry which is preliminary data.</text>
</comment>
<dbReference type="InterPro" id="IPR036890">
    <property type="entry name" value="HATPase_C_sf"/>
</dbReference>
<dbReference type="FunFam" id="3.30.565.10:FF:000003">
    <property type="entry name" value="DNA mismatch repair endonuclease MutL"/>
    <property type="match status" value="1"/>
</dbReference>
<reference evidence="8 9" key="1">
    <citation type="submission" date="2016-10" db="EMBL/GenBank/DDBJ databases">
        <title>Reductive evolution of mitochondrial metabolism and differential evolution of invasion-related proteins in Cryptosporidium.</title>
        <authorList>
            <person name="Liu S."/>
            <person name="Roellig D.M."/>
            <person name="Guo Y."/>
            <person name="Li N."/>
            <person name="Frace M.A."/>
            <person name="Tang K."/>
            <person name="Zhang L."/>
            <person name="Feng Y."/>
            <person name="Xiao L."/>
        </authorList>
    </citation>
    <scope>NUCLEOTIDE SEQUENCE [LARGE SCALE GENOMIC DNA]</scope>
    <source>
        <strain evidence="8">30847</strain>
    </source>
</reference>
<name>A0A1J4MYW2_9CRYT</name>
<feature type="domain" description="DNA mismatch repair protein S5" evidence="7">
    <location>
        <begin position="215"/>
        <end position="349"/>
    </location>
</feature>
<evidence type="ECO:0000256" key="4">
    <source>
        <dbReference type="ARBA" id="ARBA00023204"/>
    </source>
</evidence>
<dbReference type="RefSeq" id="XP_067070122.1">
    <property type="nucleotide sequence ID" value="XM_067213727.1"/>
</dbReference>
<dbReference type="VEuPathDB" id="CryptoDB:cand_035010"/>
<proteinExistence type="inferred from homology"/>
<dbReference type="GO" id="GO:0005524">
    <property type="term" value="F:ATP binding"/>
    <property type="evidence" value="ECO:0007669"/>
    <property type="project" value="InterPro"/>
</dbReference>
<dbReference type="InterPro" id="IPR014721">
    <property type="entry name" value="Ribsml_uS5_D2-typ_fold_subgr"/>
</dbReference>
<dbReference type="Proteomes" id="UP000186804">
    <property type="component" value="Unassembled WGS sequence"/>
</dbReference>
<dbReference type="GO" id="GO:0032389">
    <property type="term" value="C:MutLalpha complex"/>
    <property type="evidence" value="ECO:0007669"/>
    <property type="project" value="TreeGrafter"/>
</dbReference>
<evidence type="ECO:0000313" key="8">
    <source>
        <dbReference type="EMBL" id="OII78276.1"/>
    </source>
</evidence>
<dbReference type="PANTHER" id="PTHR10073">
    <property type="entry name" value="DNA MISMATCH REPAIR PROTEIN MLH, PMS, MUTL"/>
    <property type="match status" value="1"/>
</dbReference>
<dbReference type="SUPFAM" id="SSF54211">
    <property type="entry name" value="Ribosomal protein S5 domain 2-like"/>
    <property type="match status" value="1"/>
</dbReference>
<evidence type="ECO:0000256" key="1">
    <source>
        <dbReference type="ARBA" id="ARBA00004123"/>
    </source>
</evidence>
<dbReference type="GO" id="GO:0140664">
    <property type="term" value="F:ATP-dependent DNA damage sensor activity"/>
    <property type="evidence" value="ECO:0007669"/>
    <property type="project" value="InterPro"/>
</dbReference>
<protein>
    <submittedName>
        <fullName evidence="8">DNA mismatch repair protein</fullName>
    </submittedName>
</protein>
<dbReference type="SMART" id="SM01340">
    <property type="entry name" value="DNA_mis_repair"/>
    <property type="match status" value="1"/>
</dbReference>
<dbReference type="InterPro" id="IPR002099">
    <property type="entry name" value="MutL/Mlh/PMS"/>
</dbReference>
<dbReference type="EMBL" id="LRBS01000003">
    <property type="protein sequence ID" value="OII78276.1"/>
    <property type="molecule type" value="Genomic_DNA"/>
</dbReference>
<dbReference type="Pfam" id="PF16413">
    <property type="entry name" value="Mlh1_C"/>
    <property type="match status" value="1"/>
</dbReference>
<dbReference type="SUPFAM" id="SSF55874">
    <property type="entry name" value="ATPase domain of HSP90 chaperone/DNA topoisomerase II/histidine kinase"/>
    <property type="match status" value="1"/>
</dbReference>
<sequence length="809" mass="91788">MNRIKRLPDEVIARIAAGEVVVRPSHAVKELIENSLDAGSSSISLQLKHGGLKGLQIIDNGYGIDKADFPLLCERFTTSKLRLLSDIDSLKTFGFRGEALASISYVSRLSITSMTDSSSCAFTASFIDGKIVSDITPVAANQRGTIIKFSDLFYNMPARLRSLGSSSEEYSMCLELVQKYCIEFYKVGFSVRKFGNTCLDLRTPGGDNMQREDVVQLLYGRELSKDLIYLNISSNINSHSSGVKSEELSLHSLIPKYNIDLYMSNLNYRPKKSTVIIFINQRLVSSSSIKQAIDMAYQYTGAQYWVFISIKVPPETIDPNIHPTKSKVQLTHDVLIAEVIQNRMIKALQDTSSSKSLNVNDLNSFSDVKKPDKSSNRPTRVRTDSQQCSIKEFTNSESNMKTAYKVYSIDETFENKGSLGIQTNLINKDSITQEDTNEESVNKTKKIIINKNTDNFIDTELTSYSSSSCKVLHNSLHNQVTQLIPNNNNLIQETISQDKEISFKLEIKNLIDIKSCTQNIHILYWCTENKNSNNNETKLVTQRIIKNYWNNISEKIEDDLARSLSNSIYIGLVKHPICLVQAENELLLVNTEKMANLAIIQSIIDRLGRLPTLRFNPPIDLREIFSLMENHYNSKSQFKYHDNLFSKYTNSNLRINLEKSVILLNHYSSYISSIFGIYINVKNMQLETFPLCFGDYLPNIDMLPNTLYQIISLLDIFYDSISNLYQNILENNLKPEILESNLDNFANSLLEIVKVISLCYISGPECNSEHLFQAIKRNNCLVIPSSSLDSTTVIRVTSLEKLYKVFERC</sequence>